<dbReference type="PROSITE" id="PS52016">
    <property type="entry name" value="TONB_DEPENDENT_REC_3"/>
    <property type="match status" value="1"/>
</dbReference>
<keyword evidence="3" id="KW-0675">Receptor</keyword>
<dbReference type="EMBL" id="VWLB01000014">
    <property type="protein sequence ID" value="KAA3929005.1"/>
    <property type="molecule type" value="Genomic_DNA"/>
</dbReference>
<dbReference type="Proteomes" id="UP001219389">
    <property type="component" value="Unassembled WGS sequence"/>
</dbReference>
<dbReference type="GO" id="GO:0009279">
    <property type="term" value="C:cell outer membrane"/>
    <property type="evidence" value="ECO:0007669"/>
    <property type="project" value="UniProtKB-SubCell"/>
</dbReference>
<dbReference type="STRING" id="28116.Bovatus_04556"/>
<keyword evidence="1" id="KW-0812">Transmembrane</keyword>
<evidence type="ECO:0000313" key="8">
    <source>
        <dbReference type="Proteomes" id="UP000365824"/>
    </source>
</evidence>
<evidence type="ECO:0000313" key="9">
    <source>
        <dbReference type="Proteomes" id="UP000435985"/>
    </source>
</evidence>
<proteinExistence type="inferred from homology"/>
<evidence type="ECO:0000259" key="2">
    <source>
        <dbReference type="Pfam" id="PF07715"/>
    </source>
</evidence>
<dbReference type="AlphaFoldDB" id="A0A139L6L2"/>
<dbReference type="Gene3D" id="2.170.130.10">
    <property type="entry name" value="TonB-dependent receptor, plug domain"/>
    <property type="match status" value="1"/>
</dbReference>
<reference evidence="7" key="1">
    <citation type="journal article" date="2018" name="J. Anim. Genet.">
        <title>Acquired interbacterial defense systems protect against interspecies antagonism in the human gut microbiome.</title>
        <authorList>
            <person name="Ross B.D."/>
            <person name="Verster A.J."/>
            <person name="Radey M.C."/>
            <person name="Schmidtke D.T."/>
            <person name="Pope C.E."/>
            <person name="Hoffman L.R."/>
            <person name="Hajjar A."/>
            <person name="Peterson S.B."/>
            <person name="Borenstein E."/>
            <person name="Mougous J."/>
        </authorList>
    </citation>
    <scope>NUCLEOTIDE SEQUENCE [LARGE SCALE GENOMIC DNA]</scope>
    <source>
        <strain evidence="7">3725 D1 iv</strain>
    </source>
</reference>
<evidence type="ECO:0000313" key="5">
    <source>
        <dbReference type="EMBL" id="MDC2745024.1"/>
    </source>
</evidence>
<keyword evidence="1" id="KW-0813">Transport</keyword>
<dbReference type="Pfam" id="PF07715">
    <property type="entry name" value="Plug"/>
    <property type="match status" value="1"/>
</dbReference>
<name>A0A139L6L2_BACOV</name>
<dbReference type="InterPro" id="IPR039426">
    <property type="entry name" value="TonB-dep_rcpt-like"/>
</dbReference>
<sequence>MKNKTTFSIHRGLIAFFFGILFCFAPLSGQNVQDTIIAYFNLLEKVPQEKLYLHLDKPFYGAGEKIWFKGYLVNSVTHQDNTQSNFIITELVNRSDSIVERKKIRRDSLGFHNAFTLPPTLPAGDYYLRGYSNWMLNQEPEFFYSRNLKIGNSIDNTIVSNIEYQQEDESHYTAKVRFTSNTQEAFGNTAIRYRYIENGKIKDKGKRKTDENGLISISLPDLKPIATRHIEVEFDDPQYIYKKTFYLPSFTKDFDVKFFPEGGALLTVAHQNIAFKAQGSDGFSTEIEGFLFDANGDTLTAFRSEHDGMGVFTLNPTVGNSYYVIAKSGDGISKRFDLPAVEEKGITLSMTHYKKEIRYEIQKTEATEWPQKLFLIAHTRGKLVILQPVSIDRTFGRMNDSLFNAGITHFMLIDQQGNALSECLVFIPDRNPHQWQILADKPTYGKREKVSLQISAKDDNGTPVEGSFSISITDRKSIRPDSLADNIVSNFLLTSDLKGYVENPGYYFLQQDLRTLRTVDFLMMTHGWRRHHIQNVLTAPSMNLTNYMEKGQTISGRIKGFFGGNVKKGPICILAPKQNIIATTTTDEKGEFIVNTSFRDSTTFLVQARTKRGFAGVDIVIDTPQYPATSHKSPFHDGTATFMEDYLLNTRDQYYMKGGMRVYNLKEVVVTGSRKKASSESIYTGGINTYTIEGDRLEGFGAQTAFDAVTRLPGISVTNGNEIHIRNNPEQPVIVVDDVVYEDDNDILTMIQTSDMSSLSLLRGADAAILGSRGSAGAIVITLKDGKDIPARPAQGIITCTPLGYSDSVEFYHPTYDTPEKKNDQRSDLRSTIYWNPTLQLDANGKATIEYYTPDSTAPEDITIEGVDKNGKVCRIIQTINNR</sequence>
<keyword evidence="1" id="KW-0472">Membrane</keyword>
<keyword evidence="1" id="KW-1134">Transmembrane beta strand</keyword>
<evidence type="ECO:0000313" key="7">
    <source>
        <dbReference type="Proteomes" id="UP000318823"/>
    </source>
</evidence>
<feature type="domain" description="TonB-dependent receptor plug" evidence="2">
    <location>
        <begin position="688"/>
        <end position="778"/>
    </location>
</feature>
<gene>
    <name evidence="6" type="ORF">DYI28_25720</name>
    <name evidence="4" type="ORF">F3B98_12565</name>
    <name evidence="3" type="ORF">F3F25_10345</name>
    <name evidence="5" type="ORF">PO382_22740</name>
</gene>
<organism evidence="3 8">
    <name type="scientific">Bacteroides ovatus</name>
    <dbReference type="NCBI Taxonomy" id="28116"/>
    <lineage>
        <taxon>Bacteria</taxon>
        <taxon>Pseudomonadati</taxon>
        <taxon>Bacteroidota</taxon>
        <taxon>Bacteroidia</taxon>
        <taxon>Bacteroidales</taxon>
        <taxon>Bacteroidaceae</taxon>
        <taxon>Bacteroides</taxon>
    </lineage>
</organism>
<reference evidence="6" key="2">
    <citation type="journal article" date="2018" name="Nature">
        <title>Human gut bacteria contain acquired interbacterial defence systems.</title>
        <authorList>
            <person name="Ross B.D."/>
            <person name="Verster A.J."/>
            <person name="Radey M.C."/>
            <person name="Schmidtke D.T."/>
            <person name="Pope C.E."/>
            <person name="Hoffman L.R."/>
            <person name="Hajjar A."/>
            <person name="Peterson S.B."/>
            <person name="Borenstein E."/>
            <person name="Mougous J."/>
        </authorList>
    </citation>
    <scope>NUCLEOTIDE SEQUENCE</scope>
    <source>
        <strain evidence="6">3725 D1 iv</strain>
    </source>
</reference>
<dbReference type="Proteomes" id="UP000318823">
    <property type="component" value="Chromosome"/>
</dbReference>
<dbReference type="EMBL" id="CP041395">
    <property type="protein sequence ID" value="QDM11828.1"/>
    <property type="molecule type" value="Genomic_DNA"/>
</dbReference>
<evidence type="ECO:0000256" key="1">
    <source>
        <dbReference type="PROSITE-ProRule" id="PRU01360"/>
    </source>
</evidence>
<evidence type="ECO:0000313" key="3">
    <source>
        <dbReference type="EMBL" id="KAA3929005.1"/>
    </source>
</evidence>
<dbReference type="EMBL" id="JAQNZF010000043">
    <property type="protein sequence ID" value="MDC2745024.1"/>
    <property type="molecule type" value="Genomic_DNA"/>
</dbReference>
<dbReference type="EMBL" id="VWFO01000013">
    <property type="protein sequence ID" value="KAA4664061.1"/>
    <property type="molecule type" value="Genomic_DNA"/>
</dbReference>
<comment type="similarity">
    <text evidence="1">Belongs to the TonB-dependent receptor family.</text>
</comment>
<dbReference type="Gene3D" id="2.60.40.1930">
    <property type="match status" value="1"/>
</dbReference>
<comment type="subcellular location">
    <subcellularLocation>
        <location evidence="1">Cell outer membrane</location>
        <topology evidence="1">Multi-pass membrane protein</topology>
    </subcellularLocation>
</comment>
<dbReference type="Proteomes" id="UP000365824">
    <property type="component" value="Unassembled WGS sequence"/>
</dbReference>
<accession>A0A139L6L2</accession>
<dbReference type="InterPro" id="IPR037066">
    <property type="entry name" value="Plug_dom_sf"/>
</dbReference>
<reference evidence="5" key="5">
    <citation type="submission" date="2022-10" db="EMBL/GenBank/DDBJ databases">
        <title>Human gut microbiome strain richness.</title>
        <authorList>
            <person name="Chen-Liaw A."/>
        </authorList>
    </citation>
    <scope>NUCLEOTIDE SEQUENCE</scope>
    <source>
        <strain evidence="5">BSD2780120875st1_E1_BSD2780120875_150330</strain>
    </source>
</reference>
<dbReference type="InterPro" id="IPR012910">
    <property type="entry name" value="Plug_dom"/>
</dbReference>
<evidence type="ECO:0000313" key="6">
    <source>
        <dbReference type="EMBL" id="QDM11828.1"/>
    </source>
</evidence>
<reference evidence="6" key="4">
    <citation type="submission" date="2019-07" db="EMBL/GenBank/DDBJ databases">
        <authorList>
            <person name="Ross B.D."/>
            <person name="Verster A.J."/>
            <person name="Radey M.C."/>
            <person name="Schmidtke D.T."/>
            <person name="Pope C.E."/>
            <person name="Hoffman L.R."/>
            <person name="Hajjar A."/>
            <person name="Peterson S.B."/>
            <person name="Borenstein E."/>
            <person name="Mougous J.D."/>
        </authorList>
    </citation>
    <scope>NUCLEOTIDE SEQUENCE</scope>
    <source>
        <strain evidence="6">3725 D1 iv</strain>
    </source>
</reference>
<reference evidence="8 9" key="3">
    <citation type="journal article" date="2019" name="Nat. Med.">
        <title>A library of human gut bacterial isolates paired with longitudinal multiomics data enables mechanistic microbiome research.</title>
        <authorList>
            <person name="Poyet M."/>
            <person name="Groussin M."/>
            <person name="Gibbons S.M."/>
            <person name="Avila-Pacheco J."/>
            <person name="Jiang X."/>
            <person name="Kearney S.M."/>
            <person name="Perrotta A.R."/>
            <person name="Berdy B."/>
            <person name="Zhao S."/>
            <person name="Lieberman T.D."/>
            <person name="Swanson P.K."/>
            <person name="Smith M."/>
            <person name="Roesemann S."/>
            <person name="Alexander J.E."/>
            <person name="Rich S.A."/>
            <person name="Livny J."/>
            <person name="Vlamakis H."/>
            <person name="Clish C."/>
            <person name="Bullock K."/>
            <person name="Deik A."/>
            <person name="Scott J."/>
            <person name="Pierce K.A."/>
            <person name="Xavier R.J."/>
            <person name="Alm E.J."/>
        </authorList>
    </citation>
    <scope>NUCLEOTIDE SEQUENCE [LARGE SCALE GENOMIC DNA]</scope>
    <source>
        <strain evidence="4 9">BIOML-A14</strain>
        <strain evidence="3 8">BIOML-A160</strain>
    </source>
</reference>
<keyword evidence="1" id="KW-0998">Cell outer membrane</keyword>
<protein>
    <submittedName>
        <fullName evidence="3 6">TonB-dependent receptor</fullName>
    </submittedName>
</protein>
<dbReference type="Proteomes" id="UP000435985">
    <property type="component" value="Unassembled WGS sequence"/>
</dbReference>
<dbReference type="RefSeq" id="WP_004309862.1">
    <property type="nucleotide sequence ID" value="NZ_CAXSRA010000020.1"/>
</dbReference>
<evidence type="ECO:0000313" key="4">
    <source>
        <dbReference type="EMBL" id="KAA4664061.1"/>
    </source>
</evidence>
<dbReference type="SUPFAM" id="SSF56935">
    <property type="entry name" value="Porins"/>
    <property type="match status" value="1"/>
</dbReference>